<sequence length="252" mass="29031">MFDEARFREAIAKPRLRQPVPEYLPGNRAGGEVGGKVKVLNESELNAMTRQWFVDLDRKIAHYAERGIDVAFAAEWAKKYWWSWLMRDMSLNHELYTPDLRYKDPTTFGRIIVGLEEFERYNFSFLDAIPDWRYDPLPGQVYIDVTPEGETRVIVRYIGSGHFSGTLRFYPYDESAPAIHGVGTFVQCTAVDRYHFNTDGLMYEGETLFDLLDATQSAGVLPSDDSWLFRALMGASRLPRLVQNARRTLRLG</sequence>
<dbReference type="AlphaFoldDB" id="A0AA91EW81"/>
<evidence type="ECO:0000313" key="1">
    <source>
        <dbReference type="EMBL" id="OBK81772.1"/>
    </source>
</evidence>
<organism evidence="1 2">
    <name type="scientific">Mycolicibacter heraklionensis</name>
    <dbReference type="NCBI Taxonomy" id="512402"/>
    <lineage>
        <taxon>Bacteria</taxon>
        <taxon>Bacillati</taxon>
        <taxon>Actinomycetota</taxon>
        <taxon>Actinomycetes</taxon>
        <taxon>Mycobacteriales</taxon>
        <taxon>Mycobacteriaceae</taxon>
        <taxon>Mycolicibacter</taxon>
    </lineage>
</organism>
<dbReference type="Proteomes" id="UP000093712">
    <property type="component" value="Unassembled WGS sequence"/>
</dbReference>
<evidence type="ECO:0000313" key="2">
    <source>
        <dbReference type="Proteomes" id="UP000093712"/>
    </source>
</evidence>
<dbReference type="EMBL" id="LZME01000136">
    <property type="protein sequence ID" value="OBK81772.1"/>
    <property type="molecule type" value="Genomic_DNA"/>
</dbReference>
<dbReference type="Gene3D" id="3.10.450.50">
    <property type="match status" value="1"/>
</dbReference>
<proteinExistence type="predicted"/>
<dbReference type="SUPFAM" id="SSF54427">
    <property type="entry name" value="NTF2-like"/>
    <property type="match status" value="1"/>
</dbReference>
<comment type="caution">
    <text evidence="1">The sequence shown here is derived from an EMBL/GenBank/DDBJ whole genome shotgun (WGS) entry which is preliminary data.</text>
</comment>
<name>A0AA91EW81_9MYCO</name>
<gene>
    <name evidence="1" type="ORF">A5649_10720</name>
</gene>
<dbReference type="RefSeq" id="WP_065041988.1">
    <property type="nucleotide sequence ID" value="NZ_LZME01000136.1"/>
</dbReference>
<evidence type="ECO:0008006" key="3">
    <source>
        <dbReference type="Google" id="ProtNLM"/>
    </source>
</evidence>
<protein>
    <recommendedName>
        <fullName evidence="3">Nuclear transport factor 2 family protein</fullName>
    </recommendedName>
</protein>
<reference evidence="1 2" key="1">
    <citation type="submission" date="2016-06" db="EMBL/GenBank/DDBJ databases">
        <authorList>
            <person name="Sutton G."/>
            <person name="Brinkac L."/>
            <person name="Sanka R."/>
            <person name="Adams M."/>
            <person name="Lau E."/>
            <person name="Garcia-Basteiro A."/>
            <person name="Lopez-Varela E."/>
            <person name="Palencia S."/>
        </authorList>
    </citation>
    <scope>NUCLEOTIDE SEQUENCE [LARGE SCALE GENOMIC DNA]</scope>
    <source>
        <strain evidence="1 2">1211594.5</strain>
    </source>
</reference>
<dbReference type="InterPro" id="IPR032710">
    <property type="entry name" value="NTF2-like_dom_sf"/>
</dbReference>
<accession>A0AA91EW81</accession>